<dbReference type="GO" id="GO:0005576">
    <property type="term" value="C:extracellular region"/>
    <property type="evidence" value="ECO:0007669"/>
    <property type="project" value="TreeGrafter"/>
</dbReference>
<evidence type="ECO:0000256" key="3">
    <source>
        <dbReference type="ARBA" id="ARBA00022679"/>
    </source>
</evidence>
<evidence type="ECO:0000256" key="5">
    <source>
        <dbReference type="ARBA" id="ARBA00022984"/>
    </source>
</evidence>
<evidence type="ECO:0000256" key="1">
    <source>
        <dbReference type="ARBA" id="ARBA00004752"/>
    </source>
</evidence>
<dbReference type="Gene3D" id="2.40.440.10">
    <property type="entry name" value="L,D-transpeptidase catalytic domain-like"/>
    <property type="match status" value="1"/>
</dbReference>
<dbReference type="GO" id="GO:0016740">
    <property type="term" value="F:transferase activity"/>
    <property type="evidence" value="ECO:0007669"/>
    <property type="project" value="UniProtKB-KW"/>
</dbReference>
<evidence type="ECO:0000256" key="7">
    <source>
        <dbReference type="PROSITE-ProRule" id="PRU01373"/>
    </source>
</evidence>
<evidence type="ECO:0000256" key="8">
    <source>
        <dbReference type="SAM" id="SignalP"/>
    </source>
</evidence>
<dbReference type="InterPro" id="IPR050979">
    <property type="entry name" value="LD-transpeptidase"/>
</dbReference>
<dbReference type="GO" id="GO:0071555">
    <property type="term" value="P:cell wall organization"/>
    <property type="evidence" value="ECO:0007669"/>
    <property type="project" value="UniProtKB-UniRule"/>
</dbReference>
<feature type="active site" description="Nucleophile" evidence="7">
    <location>
        <position position="213"/>
    </location>
</feature>
<dbReference type="GO" id="GO:0008360">
    <property type="term" value="P:regulation of cell shape"/>
    <property type="evidence" value="ECO:0007669"/>
    <property type="project" value="UniProtKB-UniRule"/>
</dbReference>
<feature type="domain" description="L,D-TPase catalytic" evidence="9">
    <location>
        <begin position="127"/>
        <end position="249"/>
    </location>
</feature>
<dbReference type="Proteomes" id="UP000199421">
    <property type="component" value="Unassembled WGS sequence"/>
</dbReference>
<dbReference type="GO" id="GO:0018104">
    <property type="term" value="P:peptidoglycan-protein cross-linking"/>
    <property type="evidence" value="ECO:0007669"/>
    <property type="project" value="TreeGrafter"/>
</dbReference>
<keyword evidence="5 7" id="KW-0573">Peptidoglycan synthesis</keyword>
<dbReference type="STRING" id="407022.SAMN05661044_00569"/>
<keyword evidence="4 7" id="KW-0133">Cell shape</keyword>
<dbReference type="GO" id="GO:0071972">
    <property type="term" value="F:peptidoglycan L,D-transpeptidase activity"/>
    <property type="evidence" value="ECO:0007669"/>
    <property type="project" value="TreeGrafter"/>
</dbReference>
<gene>
    <name evidence="10" type="ORF">SAMN05661044_00569</name>
</gene>
<evidence type="ECO:0000256" key="4">
    <source>
        <dbReference type="ARBA" id="ARBA00022960"/>
    </source>
</evidence>
<evidence type="ECO:0000256" key="2">
    <source>
        <dbReference type="ARBA" id="ARBA00005992"/>
    </source>
</evidence>
<feature type="chain" id="PRO_5011765965" evidence="8">
    <location>
        <begin position="25"/>
        <end position="306"/>
    </location>
</feature>
<proteinExistence type="inferred from homology"/>
<dbReference type="SUPFAM" id="SSF141523">
    <property type="entry name" value="L,D-transpeptidase catalytic domain-like"/>
    <property type="match status" value="1"/>
</dbReference>
<dbReference type="PANTHER" id="PTHR30582">
    <property type="entry name" value="L,D-TRANSPEPTIDASE"/>
    <property type="match status" value="1"/>
</dbReference>
<keyword evidence="6 7" id="KW-0961">Cell wall biogenesis/degradation</keyword>
<dbReference type="EMBL" id="FOAF01000001">
    <property type="protein sequence ID" value="SEK56859.1"/>
    <property type="molecule type" value="Genomic_DNA"/>
</dbReference>
<feature type="signal peptide" evidence="8">
    <location>
        <begin position="1"/>
        <end position="24"/>
    </location>
</feature>
<dbReference type="PROSITE" id="PS52029">
    <property type="entry name" value="LD_TPASE"/>
    <property type="match status" value="1"/>
</dbReference>
<evidence type="ECO:0000259" key="9">
    <source>
        <dbReference type="PROSITE" id="PS52029"/>
    </source>
</evidence>
<keyword evidence="11" id="KW-1185">Reference proteome</keyword>
<dbReference type="InterPro" id="IPR005490">
    <property type="entry name" value="LD_TPept_cat_dom"/>
</dbReference>
<dbReference type="UniPathway" id="UPA00219"/>
<organism evidence="10 11">
    <name type="scientific">Olivibacter domesticus</name>
    <name type="common">Pseudosphingobacterium domesticum</name>
    <dbReference type="NCBI Taxonomy" id="407022"/>
    <lineage>
        <taxon>Bacteria</taxon>
        <taxon>Pseudomonadati</taxon>
        <taxon>Bacteroidota</taxon>
        <taxon>Sphingobacteriia</taxon>
        <taxon>Sphingobacteriales</taxon>
        <taxon>Sphingobacteriaceae</taxon>
        <taxon>Olivibacter</taxon>
    </lineage>
</organism>
<evidence type="ECO:0000313" key="10">
    <source>
        <dbReference type="EMBL" id="SEK56859.1"/>
    </source>
</evidence>
<dbReference type="PANTHER" id="PTHR30582:SF2">
    <property type="entry name" value="L,D-TRANSPEPTIDASE YCIB-RELATED"/>
    <property type="match status" value="1"/>
</dbReference>
<evidence type="ECO:0000256" key="6">
    <source>
        <dbReference type="ARBA" id="ARBA00023316"/>
    </source>
</evidence>
<sequence>MNNLYMIKKSNLWFFIALCAFFGASCNRNQQTQENEKPVGEKPTIPKIDLYEGKFQSMPIKGNDTALRVFKKRYTAQQQHVILALNRIDFNNFNKVDSLVIPDSIWSDINSYTPFPLKVKALADVHKMVFFSYPIQAFAAYENGNLVRWGPSSMGSKVHPTQTGLSFTNWKAEEHVSTADDEWLLKWNFNIRNKEGIGWHQYTMPGYPASHSCLRLLENDARWLYDWADQWIVEKDQHVLAEGTPVIVYGAYDYTAAKPWFALLQEPNANDIAEADIAKELNPNLEKILQAQQKRKELEASKRDSL</sequence>
<evidence type="ECO:0000313" key="11">
    <source>
        <dbReference type="Proteomes" id="UP000199421"/>
    </source>
</evidence>
<comment type="similarity">
    <text evidence="2">Belongs to the YkuD family.</text>
</comment>
<dbReference type="AlphaFoldDB" id="A0A1H7I2V2"/>
<feature type="active site" description="Proton donor/acceptor" evidence="7">
    <location>
        <position position="200"/>
    </location>
</feature>
<dbReference type="InterPro" id="IPR038063">
    <property type="entry name" value="Transpep_catalytic_dom"/>
</dbReference>
<reference evidence="11" key="1">
    <citation type="submission" date="2016-10" db="EMBL/GenBank/DDBJ databases">
        <authorList>
            <person name="Varghese N."/>
            <person name="Submissions S."/>
        </authorList>
    </citation>
    <scope>NUCLEOTIDE SEQUENCE [LARGE SCALE GENOMIC DNA]</scope>
    <source>
        <strain evidence="11">DSM 18733</strain>
    </source>
</reference>
<protein>
    <submittedName>
        <fullName evidence="10">L,D-transpeptidase catalytic domain</fullName>
    </submittedName>
</protein>
<keyword evidence="3" id="KW-0808">Transferase</keyword>
<accession>A0A1H7I2V2</accession>
<comment type="pathway">
    <text evidence="1 7">Cell wall biogenesis; peptidoglycan biosynthesis.</text>
</comment>
<keyword evidence="8" id="KW-0732">Signal</keyword>
<dbReference type="CDD" id="cd16913">
    <property type="entry name" value="YkuD_like"/>
    <property type="match status" value="1"/>
</dbReference>
<dbReference type="Pfam" id="PF03734">
    <property type="entry name" value="YkuD"/>
    <property type="match status" value="1"/>
</dbReference>
<name>A0A1H7I2V2_OLID1</name>